<evidence type="ECO:0000313" key="2">
    <source>
        <dbReference type="Proteomes" id="UP000247810"/>
    </source>
</evidence>
<dbReference type="EMBL" id="KZ825834">
    <property type="protein sequence ID" value="PYH96679.1"/>
    <property type="molecule type" value="Genomic_DNA"/>
</dbReference>
<reference evidence="1 2" key="1">
    <citation type="submission" date="2018-02" db="EMBL/GenBank/DDBJ databases">
        <title>The genomes of Aspergillus section Nigri reveals drivers in fungal speciation.</title>
        <authorList>
            <consortium name="DOE Joint Genome Institute"/>
            <person name="Vesth T.C."/>
            <person name="Nybo J."/>
            <person name="Theobald S."/>
            <person name="Brandl J."/>
            <person name="Frisvad J.C."/>
            <person name="Nielsen K.F."/>
            <person name="Lyhne E.K."/>
            <person name="Kogle M.E."/>
            <person name="Kuo A."/>
            <person name="Riley R."/>
            <person name="Clum A."/>
            <person name="Nolan M."/>
            <person name="Lipzen A."/>
            <person name="Salamov A."/>
            <person name="Henrissat B."/>
            <person name="Wiebenga A."/>
            <person name="De vries R.P."/>
            <person name="Grigoriev I.V."/>
            <person name="Mortensen U.H."/>
            <person name="Andersen M.R."/>
            <person name="Baker S.E."/>
        </authorList>
    </citation>
    <scope>NUCLEOTIDE SEQUENCE [LARGE SCALE GENOMIC DNA]</scope>
    <source>
        <strain evidence="1 2">CBS 707.79</strain>
    </source>
</reference>
<sequence length="165" mass="18277">MSPAKELGVRPIRYAFDAVSAGRQPQKHSTFQFLANARISPLPEFENCNVVDPREDRIPWPCAFPASLQCKYWGVGEEAAYELLQEILRAKTSDEQGLLPEKLQFGTAAASRNLVELVDSVVTRSINIFPAANESRARIMAKLGLLSFMHDGVYSSTAVSDSLFQ</sequence>
<evidence type="ECO:0000313" key="1">
    <source>
        <dbReference type="EMBL" id="PYH96679.1"/>
    </source>
</evidence>
<name>A0A319DH66_9EURO</name>
<organism evidence="1 2">
    <name type="scientific">Aspergillus ellipticus CBS 707.79</name>
    <dbReference type="NCBI Taxonomy" id="1448320"/>
    <lineage>
        <taxon>Eukaryota</taxon>
        <taxon>Fungi</taxon>
        <taxon>Dikarya</taxon>
        <taxon>Ascomycota</taxon>
        <taxon>Pezizomycotina</taxon>
        <taxon>Eurotiomycetes</taxon>
        <taxon>Eurotiomycetidae</taxon>
        <taxon>Eurotiales</taxon>
        <taxon>Aspergillaceae</taxon>
        <taxon>Aspergillus</taxon>
        <taxon>Aspergillus subgen. Circumdati</taxon>
    </lineage>
</organism>
<dbReference type="OrthoDB" id="3004402at2759"/>
<dbReference type="Proteomes" id="UP000247810">
    <property type="component" value="Unassembled WGS sequence"/>
</dbReference>
<accession>A0A319DH66</accession>
<dbReference type="VEuPathDB" id="FungiDB:BO71DRAFT_396806"/>
<protein>
    <submittedName>
        <fullName evidence="1">Uncharacterized protein</fullName>
    </submittedName>
</protein>
<keyword evidence="2" id="KW-1185">Reference proteome</keyword>
<proteinExistence type="predicted"/>
<gene>
    <name evidence="1" type="ORF">BO71DRAFT_396806</name>
</gene>
<dbReference type="AlphaFoldDB" id="A0A319DH66"/>